<dbReference type="AlphaFoldDB" id="A0A1E3UFU2"/>
<comment type="caution">
    <text evidence="1">The sequence shown here is derived from an EMBL/GenBank/DDBJ whole genome shotgun (WGS) entry which is preliminary data.</text>
</comment>
<name>A0A1E3UFU2_9FIRM</name>
<evidence type="ECO:0000313" key="2">
    <source>
        <dbReference type="Proteomes" id="UP000094271"/>
    </source>
</evidence>
<evidence type="ECO:0000313" key="1">
    <source>
        <dbReference type="EMBL" id="ODR49577.1"/>
    </source>
</evidence>
<dbReference type="EMBL" id="MEHA01000012">
    <property type="protein sequence ID" value="ODR49577.1"/>
    <property type="molecule type" value="Genomic_DNA"/>
</dbReference>
<gene>
    <name evidence="1" type="ORF">BEI59_16650</name>
</gene>
<reference evidence="1 2" key="1">
    <citation type="submission" date="2016-08" db="EMBL/GenBank/DDBJ databases">
        <authorList>
            <person name="Seilhamer J.J."/>
        </authorList>
    </citation>
    <scope>NUCLEOTIDE SEQUENCE [LARGE SCALE GENOMIC DNA]</scope>
    <source>
        <strain evidence="1 2">NML150140-1</strain>
    </source>
</reference>
<accession>A0A1E3UFU2</accession>
<protein>
    <submittedName>
        <fullName evidence="1">Uncharacterized protein</fullName>
    </submittedName>
</protein>
<organism evidence="1 2">
    <name type="scientific">Eisenbergiella tayi</name>
    <dbReference type="NCBI Taxonomy" id="1432052"/>
    <lineage>
        <taxon>Bacteria</taxon>
        <taxon>Bacillati</taxon>
        <taxon>Bacillota</taxon>
        <taxon>Clostridia</taxon>
        <taxon>Lachnospirales</taxon>
        <taxon>Lachnospiraceae</taxon>
        <taxon>Eisenbergiella</taxon>
    </lineage>
</organism>
<dbReference type="Proteomes" id="UP000094271">
    <property type="component" value="Unassembled WGS sequence"/>
</dbReference>
<proteinExistence type="predicted"/>
<sequence length="73" mass="8428">MLISTEMKLYYNIVSGKYDKNTMFSLMIKKTHVAMAFIKGDVPIRFCVPNGSKALHLQGIKRAQEHKRKSEVR</sequence>